<dbReference type="CDD" id="cd06550">
    <property type="entry name" value="TM_ABC_iron-siderophores_like"/>
    <property type="match status" value="1"/>
</dbReference>
<dbReference type="FunFam" id="1.10.3470.10:FF:000004">
    <property type="entry name" value="Iron compound ABC transporter, permease"/>
    <property type="match status" value="1"/>
</dbReference>
<keyword evidence="4" id="KW-1003">Cell membrane</keyword>
<comment type="similarity">
    <text evidence="2">Belongs to the binding-protein-dependent transport system permease family. FecCD subfamily.</text>
</comment>
<proteinExistence type="inferred from homology"/>
<feature type="transmembrane region" description="Helical" evidence="10">
    <location>
        <begin position="133"/>
        <end position="155"/>
    </location>
</feature>
<comment type="caution">
    <text evidence="11">The sequence shown here is derived from an EMBL/GenBank/DDBJ whole genome shotgun (WGS) entry which is preliminary data.</text>
</comment>
<reference evidence="11 12" key="1">
    <citation type="submission" date="2018-11" db="EMBL/GenBank/DDBJ databases">
        <title>Genome sequencing and assembly of Clostridium tagluense strain A121.</title>
        <authorList>
            <person name="Murakami T."/>
            <person name="Segawa T."/>
            <person name="Shcherbakova V.A."/>
            <person name="Mori H."/>
            <person name="Yoshimura Y."/>
        </authorList>
    </citation>
    <scope>NUCLEOTIDE SEQUENCE [LARGE SCALE GENOMIC DNA]</scope>
    <source>
        <strain evidence="11 12">A121</strain>
    </source>
</reference>
<dbReference type="InterPro" id="IPR000522">
    <property type="entry name" value="ABC_transptr_permease_BtuC"/>
</dbReference>
<feature type="transmembrane region" description="Helical" evidence="10">
    <location>
        <begin position="219"/>
        <end position="252"/>
    </location>
</feature>
<dbReference type="Gene3D" id="1.10.3470.10">
    <property type="entry name" value="ABC transporter involved in vitamin B12 uptake, BtuC"/>
    <property type="match status" value="1"/>
</dbReference>
<evidence type="ECO:0000256" key="10">
    <source>
        <dbReference type="SAM" id="Phobius"/>
    </source>
</evidence>
<dbReference type="RefSeq" id="WP_124996929.1">
    <property type="nucleotide sequence ID" value="NZ_BHYK01000001.1"/>
</dbReference>
<dbReference type="GO" id="GO:0022857">
    <property type="term" value="F:transmembrane transporter activity"/>
    <property type="evidence" value="ECO:0007669"/>
    <property type="project" value="InterPro"/>
</dbReference>
<dbReference type="Proteomes" id="UP000287872">
    <property type="component" value="Unassembled WGS sequence"/>
</dbReference>
<evidence type="ECO:0000313" key="12">
    <source>
        <dbReference type="Proteomes" id="UP000287872"/>
    </source>
</evidence>
<feature type="transmembrane region" description="Helical" evidence="10">
    <location>
        <begin position="264"/>
        <end position="285"/>
    </location>
</feature>
<evidence type="ECO:0000256" key="7">
    <source>
        <dbReference type="ARBA" id="ARBA00022989"/>
    </source>
</evidence>
<accession>A0A401UFV5</accession>
<dbReference type="GO" id="GO:0033214">
    <property type="term" value="P:siderophore-iron import into cell"/>
    <property type="evidence" value="ECO:0007669"/>
    <property type="project" value="TreeGrafter"/>
</dbReference>
<organism evidence="11 12">
    <name type="scientific">Clostridium tagluense</name>
    <dbReference type="NCBI Taxonomy" id="360422"/>
    <lineage>
        <taxon>Bacteria</taxon>
        <taxon>Bacillati</taxon>
        <taxon>Bacillota</taxon>
        <taxon>Clostridia</taxon>
        <taxon>Eubacteriales</taxon>
        <taxon>Clostridiaceae</taxon>
        <taxon>Clostridium</taxon>
    </lineage>
</organism>
<keyword evidence="6 10" id="KW-0812">Transmembrane</keyword>
<comment type="subcellular location">
    <subcellularLocation>
        <location evidence="1">Cell membrane</location>
        <topology evidence="1">Multi-pass membrane protein</topology>
    </subcellularLocation>
</comment>
<gene>
    <name evidence="11" type="ORF">Ctaglu_00700</name>
</gene>
<evidence type="ECO:0000256" key="2">
    <source>
        <dbReference type="ARBA" id="ARBA00007935"/>
    </source>
</evidence>
<keyword evidence="9 10" id="KW-0472">Membrane</keyword>
<keyword evidence="8" id="KW-0408">Iron</keyword>
<evidence type="ECO:0000256" key="8">
    <source>
        <dbReference type="ARBA" id="ARBA00023004"/>
    </source>
</evidence>
<evidence type="ECO:0000256" key="5">
    <source>
        <dbReference type="ARBA" id="ARBA00022496"/>
    </source>
</evidence>
<protein>
    <submittedName>
        <fullName evidence="11">Iron ABC transporter permease</fullName>
    </submittedName>
</protein>
<evidence type="ECO:0000256" key="4">
    <source>
        <dbReference type="ARBA" id="ARBA00022475"/>
    </source>
</evidence>
<evidence type="ECO:0000313" key="11">
    <source>
        <dbReference type="EMBL" id="GCD08447.1"/>
    </source>
</evidence>
<keyword evidence="5" id="KW-0410">Iron transport</keyword>
<feature type="transmembrane region" description="Helical" evidence="10">
    <location>
        <begin position="291"/>
        <end position="309"/>
    </location>
</feature>
<evidence type="ECO:0000256" key="3">
    <source>
        <dbReference type="ARBA" id="ARBA00022448"/>
    </source>
</evidence>
<dbReference type="SUPFAM" id="SSF81345">
    <property type="entry name" value="ABC transporter involved in vitamin B12 uptake, BtuC"/>
    <property type="match status" value="1"/>
</dbReference>
<feature type="transmembrane region" description="Helical" evidence="10">
    <location>
        <begin position="107"/>
        <end position="127"/>
    </location>
</feature>
<keyword evidence="5" id="KW-0406">Ion transport</keyword>
<evidence type="ECO:0000256" key="6">
    <source>
        <dbReference type="ARBA" id="ARBA00022692"/>
    </source>
</evidence>
<evidence type="ECO:0000256" key="9">
    <source>
        <dbReference type="ARBA" id="ARBA00023136"/>
    </source>
</evidence>
<evidence type="ECO:0000256" key="1">
    <source>
        <dbReference type="ARBA" id="ARBA00004651"/>
    </source>
</evidence>
<dbReference type="InterPro" id="IPR037294">
    <property type="entry name" value="ABC_BtuC-like"/>
</dbReference>
<name>A0A401UFV5_9CLOT</name>
<sequence>MKKRYLVLILVILSLVSIFVGVKEISVRDIVNLNSSKIEVIFLSRVPRLISVIVTGASLGIVGLIMQQITRNKFVSPTTAGTEDFAKLGVVVALMFFTEAKSIEKMIIAFLFALIGTFIFMKIINRIKCKNDIFIPLVGLMLGGVVDSISTFFAYKYDLVQNIGAWLQGDFSRIIKGRYELLYFSIPMLVIAFVYANKFTLAGMGEDFATNLGVNYKVVVNVGIVIVALVSSTVIITVGNIPFLGLIIPNIVTIYEGDNVKKSIVNIALFGGVFLLACDILSRVIIYPYEIPIGLIVGIIGSVMFLYLIKRRGVYGS</sequence>
<dbReference type="Pfam" id="PF01032">
    <property type="entry name" value="FecCD"/>
    <property type="match status" value="1"/>
</dbReference>
<dbReference type="OrthoDB" id="9811975at2"/>
<keyword evidence="7 10" id="KW-1133">Transmembrane helix</keyword>
<keyword evidence="3" id="KW-0813">Transport</keyword>
<feature type="transmembrane region" description="Helical" evidence="10">
    <location>
        <begin position="45"/>
        <end position="66"/>
    </location>
</feature>
<dbReference type="PANTHER" id="PTHR30472:SF27">
    <property type="entry name" value="PETROBACTIN IMPORT SYSTEM PERMEASE PROTEIN YCLN"/>
    <property type="match status" value="1"/>
</dbReference>
<dbReference type="GO" id="GO:0005886">
    <property type="term" value="C:plasma membrane"/>
    <property type="evidence" value="ECO:0007669"/>
    <property type="project" value="UniProtKB-SubCell"/>
</dbReference>
<dbReference type="AlphaFoldDB" id="A0A401UFV5"/>
<dbReference type="PANTHER" id="PTHR30472">
    <property type="entry name" value="FERRIC ENTEROBACTIN TRANSPORT SYSTEM PERMEASE PROTEIN"/>
    <property type="match status" value="1"/>
</dbReference>
<keyword evidence="12" id="KW-1185">Reference proteome</keyword>
<feature type="transmembrane region" description="Helical" evidence="10">
    <location>
        <begin position="181"/>
        <end position="199"/>
    </location>
</feature>
<dbReference type="EMBL" id="BHYK01000001">
    <property type="protein sequence ID" value="GCD08447.1"/>
    <property type="molecule type" value="Genomic_DNA"/>
</dbReference>